<keyword evidence="5" id="KW-0456">Lyase</keyword>
<keyword evidence="1" id="KW-1003">Cell membrane</keyword>
<keyword evidence="6" id="KW-0961">Cell wall biogenesis/degradation</keyword>
<name>X1KWB2_9ZZZZ</name>
<keyword evidence="3" id="KW-1133">Transmembrane helix</keyword>
<keyword evidence="2" id="KW-0812">Transmembrane</keyword>
<dbReference type="PANTHER" id="PTHR30518:SF2">
    <property type="entry name" value="ENDOLYTIC MUREIN TRANSGLYCOSYLASE"/>
    <property type="match status" value="1"/>
</dbReference>
<dbReference type="Pfam" id="PF02618">
    <property type="entry name" value="YceG"/>
    <property type="match status" value="1"/>
</dbReference>
<sequence>MKDVAWYFENRGMFQVEEIFEIAGFPKADYSKTKDLPLPKDFSDEFSFLKDKPKNLGLEGYLFPDTYEINREEGIEKIIQRMLRNFDKKLSLSLRQEINQQEKTIFEVINMASLLEKEVKSFEDKKLVSGILWKRLENSIPLQVDATITYITGKKTTGILKEDLQIDSPYNTYKYLGLPLGPICNPGLDSILAAIYPESSEFWYYLSSPNGETIFSKTLEEHNQAKYLYLSEK</sequence>
<dbReference type="InterPro" id="IPR003770">
    <property type="entry name" value="MLTG-like"/>
</dbReference>
<evidence type="ECO:0000256" key="5">
    <source>
        <dbReference type="ARBA" id="ARBA00023239"/>
    </source>
</evidence>
<organism evidence="7">
    <name type="scientific">marine sediment metagenome</name>
    <dbReference type="NCBI Taxonomy" id="412755"/>
    <lineage>
        <taxon>unclassified sequences</taxon>
        <taxon>metagenomes</taxon>
        <taxon>ecological metagenomes</taxon>
    </lineage>
</organism>
<evidence type="ECO:0000256" key="3">
    <source>
        <dbReference type="ARBA" id="ARBA00022989"/>
    </source>
</evidence>
<accession>X1KWB2</accession>
<keyword evidence="4" id="KW-0472">Membrane</keyword>
<evidence type="ECO:0000313" key="7">
    <source>
        <dbReference type="EMBL" id="GAH97935.1"/>
    </source>
</evidence>
<dbReference type="GO" id="GO:0016829">
    <property type="term" value="F:lyase activity"/>
    <property type="evidence" value="ECO:0007669"/>
    <property type="project" value="UniProtKB-KW"/>
</dbReference>
<dbReference type="GO" id="GO:0071555">
    <property type="term" value="P:cell wall organization"/>
    <property type="evidence" value="ECO:0007669"/>
    <property type="project" value="UniProtKB-KW"/>
</dbReference>
<dbReference type="NCBIfam" id="TIGR00247">
    <property type="entry name" value="endolytic transglycosylase MltG"/>
    <property type="match status" value="1"/>
</dbReference>
<reference evidence="7" key="1">
    <citation type="journal article" date="2014" name="Front. Microbiol.">
        <title>High frequency of phylogenetically diverse reductive dehalogenase-homologous genes in deep subseafloor sedimentary metagenomes.</title>
        <authorList>
            <person name="Kawai M."/>
            <person name="Futagami T."/>
            <person name="Toyoda A."/>
            <person name="Takaki Y."/>
            <person name="Nishi S."/>
            <person name="Hori S."/>
            <person name="Arai W."/>
            <person name="Tsubouchi T."/>
            <person name="Morono Y."/>
            <person name="Uchiyama I."/>
            <person name="Ito T."/>
            <person name="Fujiyama A."/>
            <person name="Inagaki F."/>
            <person name="Takami H."/>
        </authorList>
    </citation>
    <scope>NUCLEOTIDE SEQUENCE</scope>
    <source>
        <strain evidence="7">Expedition CK06-06</strain>
    </source>
</reference>
<dbReference type="PANTHER" id="PTHR30518">
    <property type="entry name" value="ENDOLYTIC MUREIN TRANSGLYCOSYLASE"/>
    <property type="match status" value="1"/>
</dbReference>
<evidence type="ECO:0000256" key="2">
    <source>
        <dbReference type="ARBA" id="ARBA00022692"/>
    </source>
</evidence>
<evidence type="ECO:0008006" key="8">
    <source>
        <dbReference type="Google" id="ProtNLM"/>
    </source>
</evidence>
<dbReference type="Gene3D" id="3.30.160.60">
    <property type="entry name" value="Classic Zinc Finger"/>
    <property type="match status" value="1"/>
</dbReference>
<proteinExistence type="predicted"/>
<dbReference type="AlphaFoldDB" id="X1KWB2"/>
<evidence type="ECO:0000256" key="4">
    <source>
        <dbReference type="ARBA" id="ARBA00023136"/>
    </source>
</evidence>
<comment type="caution">
    <text evidence="7">The sequence shown here is derived from an EMBL/GenBank/DDBJ whole genome shotgun (WGS) entry which is preliminary data.</text>
</comment>
<protein>
    <recommendedName>
        <fullName evidence="8">Endolytic transglycosylase MltG</fullName>
    </recommendedName>
</protein>
<evidence type="ECO:0000256" key="6">
    <source>
        <dbReference type="ARBA" id="ARBA00023316"/>
    </source>
</evidence>
<evidence type="ECO:0000256" key="1">
    <source>
        <dbReference type="ARBA" id="ARBA00022475"/>
    </source>
</evidence>
<dbReference type="EMBL" id="BARV01002951">
    <property type="protein sequence ID" value="GAH97935.1"/>
    <property type="molecule type" value="Genomic_DNA"/>
</dbReference>
<gene>
    <name evidence="7" type="ORF">S06H3_07315</name>
</gene>